<evidence type="ECO:0000256" key="3">
    <source>
        <dbReference type="ARBA" id="ARBA00022692"/>
    </source>
</evidence>
<dbReference type="SUPFAM" id="SSF140478">
    <property type="entry name" value="LemA-like"/>
    <property type="match status" value="1"/>
</dbReference>
<dbReference type="PANTHER" id="PTHR34478">
    <property type="entry name" value="PROTEIN LEMA"/>
    <property type="match status" value="1"/>
</dbReference>
<dbReference type="InterPro" id="IPR007156">
    <property type="entry name" value="MamQ_LemA"/>
</dbReference>
<dbReference type="InterPro" id="IPR023353">
    <property type="entry name" value="LemA-like_dom_sf"/>
</dbReference>
<keyword evidence="4 6" id="KW-1133">Transmembrane helix</keyword>
<evidence type="ECO:0000313" key="8">
    <source>
        <dbReference type="Proteomes" id="UP000595917"/>
    </source>
</evidence>
<evidence type="ECO:0000256" key="6">
    <source>
        <dbReference type="SAM" id="Phobius"/>
    </source>
</evidence>
<evidence type="ECO:0000256" key="4">
    <source>
        <dbReference type="ARBA" id="ARBA00022989"/>
    </source>
</evidence>
<comment type="similarity">
    <text evidence="2">Belongs to the LemA family.</text>
</comment>
<dbReference type="GO" id="GO:0016020">
    <property type="term" value="C:membrane"/>
    <property type="evidence" value="ECO:0007669"/>
    <property type="project" value="UniProtKB-SubCell"/>
</dbReference>
<organism evidence="7 8">
    <name type="scientific">Breznakiella homolactica</name>
    <dbReference type="NCBI Taxonomy" id="2798577"/>
    <lineage>
        <taxon>Bacteria</taxon>
        <taxon>Pseudomonadati</taxon>
        <taxon>Spirochaetota</taxon>
        <taxon>Spirochaetia</taxon>
        <taxon>Spirochaetales</taxon>
        <taxon>Breznakiellaceae</taxon>
        <taxon>Breznakiella</taxon>
    </lineage>
</organism>
<sequence>MSKGFKSFLIAIGILIVLVIIIYSFFAGNYNKMVDAEERVKAQWAQVENVYQRRFDLIPNLVATVQGAASHESDVLTQVTEARSRAGGVMQVSDEVLSDPDAFRRFQQAQNDLGSALQRLLVVTENYPDLKANSNFLALQDQLEGTENRIAVERQRYNEAAMGYNAFIKKFPRTILANMFGFREKAYFTADAGAQRAPTVNFN</sequence>
<dbReference type="PANTHER" id="PTHR34478:SF2">
    <property type="entry name" value="MEMBRANE PROTEIN"/>
    <property type="match status" value="1"/>
</dbReference>
<comment type="subcellular location">
    <subcellularLocation>
        <location evidence="1">Membrane</location>
        <topology evidence="1">Single-pass membrane protein</topology>
    </subcellularLocation>
</comment>
<keyword evidence="8" id="KW-1185">Reference proteome</keyword>
<dbReference type="EMBL" id="CP067089">
    <property type="protein sequence ID" value="QQO08914.1"/>
    <property type="molecule type" value="Genomic_DNA"/>
</dbReference>
<evidence type="ECO:0000256" key="5">
    <source>
        <dbReference type="ARBA" id="ARBA00023136"/>
    </source>
</evidence>
<dbReference type="RefSeq" id="WP_215626220.1">
    <property type="nucleotide sequence ID" value="NZ_CP067089.2"/>
</dbReference>
<evidence type="ECO:0000256" key="1">
    <source>
        <dbReference type="ARBA" id="ARBA00004167"/>
    </source>
</evidence>
<protein>
    <submittedName>
        <fullName evidence="7">LemA family protein</fullName>
    </submittedName>
</protein>
<evidence type="ECO:0000256" key="2">
    <source>
        <dbReference type="ARBA" id="ARBA00008854"/>
    </source>
</evidence>
<gene>
    <name evidence="7" type="ORF">JFL75_18585</name>
</gene>
<dbReference type="AlphaFoldDB" id="A0A7T8B8S5"/>
<feature type="transmembrane region" description="Helical" evidence="6">
    <location>
        <begin position="7"/>
        <end position="26"/>
    </location>
</feature>
<reference evidence="7" key="1">
    <citation type="submission" date="2021-01" db="EMBL/GenBank/DDBJ databases">
        <title>Description of Breznakiella homolactica.</title>
        <authorList>
            <person name="Song Y."/>
            <person name="Brune A."/>
        </authorList>
    </citation>
    <scope>NUCLEOTIDE SEQUENCE</scope>
    <source>
        <strain evidence="7">RmG30</strain>
    </source>
</reference>
<keyword evidence="5 6" id="KW-0472">Membrane</keyword>
<dbReference type="Pfam" id="PF04011">
    <property type="entry name" value="LemA"/>
    <property type="match status" value="1"/>
</dbReference>
<dbReference type="KEGG" id="bhc:JFL75_18585"/>
<proteinExistence type="inferred from homology"/>
<dbReference type="Gene3D" id="1.20.1440.20">
    <property type="entry name" value="LemA-like domain"/>
    <property type="match status" value="1"/>
</dbReference>
<keyword evidence="3 6" id="KW-0812">Transmembrane</keyword>
<dbReference type="Proteomes" id="UP000595917">
    <property type="component" value="Chromosome"/>
</dbReference>
<name>A0A7T8B8S5_9SPIR</name>
<accession>A0A7T8B8S5</accession>
<evidence type="ECO:0000313" key="7">
    <source>
        <dbReference type="EMBL" id="QQO08914.1"/>
    </source>
</evidence>